<name>A0A1T4WDN7_9CLOT</name>
<organism evidence="2 3">
    <name type="scientific">Caloramator quimbayensis</name>
    <dbReference type="NCBI Taxonomy" id="1147123"/>
    <lineage>
        <taxon>Bacteria</taxon>
        <taxon>Bacillati</taxon>
        <taxon>Bacillota</taxon>
        <taxon>Clostridia</taxon>
        <taxon>Eubacteriales</taxon>
        <taxon>Clostridiaceae</taxon>
        <taxon>Caloramator</taxon>
    </lineage>
</organism>
<dbReference type="PANTHER" id="PTHR35333:SF3">
    <property type="entry name" value="BETA-LACTAMASE-TYPE TRANSPEPTIDASE FOLD CONTAINING PROTEIN"/>
    <property type="match status" value="1"/>
</dbReference>
<dbReference type="InterPro" id="IPR000871">
    <property type="entry name" value="Beta-lactam_class-A"/>
</dbReference>
<dbReference type="RefSeq" id="WP_078695057.1">
    <property type="nucleotide sequence ID" value="NZ_FUYH01000001.1"/>
</dbReference>
<evidence type="ECO:0000313" key="2">
    <source>
        <dbReference type="EMBL" id="SKA75400.1"/>
    </source>
</evidence>
<feature type="domain" description="Beta-lactamase class A catalytic" evidence="1">
    <location>
        <begin position="18"/>
        <end position="229"/>
    </location>
</feature>
<protein>
    <submittedName>
        <fullName evidence="2">Beta-lactamase class A</fullName>
    </submittedName>
</protein>
<dbReference type="SUPFAM" id="SSF56601">
    <property type="entry name" value="beta-lactamase/transpeptidase-like"/>
    <property type="match status" value="1"/>
</dbReference>
<reference evidence="3" key="1">
    <citation type="submission" date="2017-02" db="EMBL/GenBank/DDBJ databases">
        <authorList>
            <person name="Varghese N."/>
            <person name="Submissions S."/>
        </authorList>
    </citation>
    <scope>NUCLEOTIDE SEQUENCE [LARGE SCALE GENOMIC DNA]</scope>
    <source>
        <strain evidence="3">USBA 833</strain>
    </source>
</reference>
<dbReference type="GO" id="GO:0008800">
    <property type="term" value="F:beta-lactamase activity"/>
    <property type="evidence" value="ECO:0007669"/>
    <property type="project" value="InterPro"/>
</dbReference>
<dbReference type="Pfam" id="PF13354">
    <property type="entry name" value="Beta-lactamase2"/>
    <property type="match status" value="1"/>
</dbReference>
<dbReference type="AlphaFoldDB" id="A0A1T4WDN7"/>
<dbReference type="GO" id="GO:0030655">
    <property type="term" value="P:beta-lactam antibiotic catabolic process"/>
    <property type="evidence" value="ECO:0007669"/>
    <property type="project" value="InterPro"/>
</dbReference>
<evidence type="ECO:0000259" key="1">
    <source>
        <dbReference type="Pfam" id="PF13354"/>
    </source>
</evidence>
<dbReference type="STRING" id="1147123.SAMN05443428_10111"/>
<sequence>MFDNIRGIMEKHDIKYSLIVKNLSTGEMLNINGDTSIPSASTIKVFIMAEAFRQAKEGKISLKERIKVDKSYHVPYSIISLLSEDNTYTIMDLITLMIIQSDNTSTNVLIDILGMGKINDYIKSLGCSLTVLERKMMDFIARDKGLENKTCARDLTLFMELLYKGEVVDESSSKIMMDILKHQLDTSMMAYFIPEEVSIAHKTGEVSRVDHDFGIVFLDNLDYIFTMMTYDVKSNNDARFAIAQVSKEVYDYFIESYKSF</sequence>
<accession>A0A1T4WDN7</accession>
<dbReference type="Proteomes" id="UP000190105">
    <property type="component" value="Unassembled WGS sequence"/>
</dbReference>
<proteinExistence type="predicted"/>
<dbReference type="PANTHER" id="PTHR35333">
    <property type="entry name" value="BETA-LACTAMASE"/>
    <property type="match status" value="1"/>
</dbReference>
<dbReference type="Gene3D" id="3.40.710.10">
    <property type="entry name" value="DD-peptidase/beta-lactamase superfamily"/>
    <property type="match status" value="1"/>
</dbReference>
<dbReference type="GO" id="GO:0046677">
    <property type="term" value="P:response to antibiotic"/>
    <property type="evidence" value="ECO:0007669"/>
    <property type="project" value="InterPro"/>
</dbReference>
<keyword evidence="3" id="KW-1185">Reference proteome</keyword>
<evidence type="ECO:0000313" key="3">
    <source>
        <dbReference type="Proteomes" id="UP000190105"/>
    </source>
</evidence>
<dbReference type="InterPro" id="IPR045155">
    <property type="entry name" value="Beta-lactam_cat"/>
</dbReference>
<dbReference type="EMBL" id="FUYH01000001">
    <property type="protein sequence ID" value="SKA75400.1"/>
    <property type="molecule type" value="Genomic_DNA"/>
</dbReference>
<dbReference type="InterPro" id="IPR012338">
    <property type="entry name" value="Beta-lactam/transpept-like"/>
</dbReference>
<dbReference type="OrthoDB" id="9775096at2"/>
<gene>
    <name evidence="2" type="ORF">SAMN05443428_10111</name>
</gene>